<dbReference type="Proteomes" id="UP000823963">
    <property type="component" value="Unassembled WGS sequence"/>
</dbReference>
<protein>
    <submittedName>
        <fullName evidence="5">MarR family winged helix-turn-helix transcriptional regulator</fullName>
    </submittedName>
</protein>
<name>A0A9D1UVJ3_9LACO</name>
<keyword evidence="1" id="KW-0805">Transcription regulation</keyword>
<organism evidence="5 6">
    <name type="scientific">Candidatus Ligilactobacillus excrementigallinarum</name>
    <dbReference type="NCBI Taxonomy" id="2838641"/>
    <lineage>
        <taxon>Bacteria</taxon>
        <taxon>Bacillati</taxon>
        <taxon>Bacillota</taxon>
        <taxon>Bacilli</taxon>
        <taxon>Lactobacillales</taxon>
        <taxon>Lactobacillaceae</taxon>
        <taxon>Ligilactobacillus</taxon>
    </lineage>
</organism>
<evidence type="ECO:0000256" key="1">
    <source>
        <dbReference type="ARBA" id="ARBA00023015"/>
    </source>
</evidence>
<dbReference type="Gene3D" id="1.10.10.10">
    <property type="entry name" value="Winged helix-like DNA-binding domain superfamily/Winged helix DNA-binding domain"/>
    <property type="match status" value="1"/>
</dbReference>
<reference evidence="5" key="1">
    <citation type="journal article" date="2021" name="PeerJ">
        <title>Extensive microbial diversity within the chicken gut microbiome revealed by metagenomics and culture.</title>
        <authorList>
            <person name="Gilroy R."/>
            <person name="Ravi A."/>
            <person name="Getino M."/>
            <person name="Pursley I."/>
            <person name="Horton D.L."/>
            <person name="Alikhan N.F."/>
            <person name="Baker D."/>
            <person name="Gharbi K."/>
            <person name="Hall N."/>
            <person name="Watson M."/>
            <person name="Adriaenssens E.M."/>
            <person name="Foster-Nyarko E."/>
            <person name="Jarju S."/>
            <person name="Secka A."/>
            <person name="Antonio M."/>
            <person name="Oren A."/>
            <person name="Chaudhuri R.R."/>
            <person name="La Ragione R."/>
            <person name="Hildebrand F."/>
            <person name="Pallen M.J."/>
        </authorList>
    </citation>
    <scope>NUCLEOTIDE SEQUENCE</scope>
    <source>
        <strain evidence="5">6627</strain>
    </source>
</reference>
<dbReference type="Pfam" id="PF13463">
    <property type="entry name" value="HTH_27"/>
    <property type="match status" value="1"/>
</dbReference>
<dbReference type="SUPFAM" id="SSF46785">
    <property type="entry name" value="Winged helix' DNA-binding domain"/>
    <property type="match status" value="1"/>
</dbReference>
<keyword evidence="2" id="KW-0238">DNA-binding</keyword>
<dbReference type="InterPro" id="IPR023187">
    <property type="entry name" value="Tscrpt_reg_MarR-type_CS"/>
</dbReference>
<dbReference type="PANTHER" id="PTHR35790:SF4">
    <property type="entry name" value="HTH-TYPE TRANSCRIPTIONAL REGULATOR PCHR"/>
    <property type="match status" value="1"/>
</dbReference>
<comment type="caution">
    <text evidence="5">The sequence shown here is derived from an EMBL/GenBank/DDBJ whole genome shotgun (WGS) entry which is preliminary data.</text>
</comment>
<dbReference type="InterPro" id="IPR036390">
    <property type="entry name" value="WH_DNA-bd_sf"/>
</dbReference>
<gene>
    <name evidence="5" type="ORF">H9861_00155</name>
</gene>
<dbReference type="InterPro" id="IPR000835">
    <property type="entry name" value="HTH_MarR-typ"/>
</dbReference>
<dbReference type="InterPro" id="IPR036388">
    <property type="entry name" value="WH-like_DNA-bd_sf"/>
</dbReference>
<accession>A0A9D1UVJ3</accession>
<dbReference type="InterPro" id="IPR052067">
    <property type="entry name" value="Metal_resp_HTH_trans_reg"/>
</dbReference>
<evidence type="ECO:0000256" key="2">
    <source>
        <dbReference type="ARBA" id="ARBA00023125"/>
    </source>
</evidence>
<evidence type="ECO:0000313" key="6">
    <source>
        <dbReference type="Proteomes" id="UP000823963"/>
    </source>
</evidence>
<dbReference type="SMART" id="SM00347">
    <property type="entry name" value="HTH_MARR"/>
    <property type="match status" value="1"/>
</dbReference>
<feature type="domain" description="HTH marR-type" evidence="4">
    <location>
        <begin position="37"/>
        <end position="138"/>
    </location>
</feature>
<dbReference type="PROSITE" id="PS01117">
    <property type="entry name" value="HTH_MARR_1"/>
    <property type="match status" value="1"/>
</dbReference>
<dbReference type="EMBL" id="DXFP01000002">
    <property type="protein sequence ID" value="HIX01156.1"/>
    <property type="molecule type" value="Genomic_DNA"/>
</dbReference>
<dbReference type="PANTHER" id="PTHR35790">
    <property type="entry name" value="HTH-TYPE TRANSCRIPTIONAL REGULATOR PCHR"/>
    <property type="match status" value="1"/>
</dbReference>
<evidence type="ECO:0000256" key="3">
    <source>
        <dbReference type="ARBA" id="ARBA00023163"/>
    </source>
</evidence>
<evidence type="ECO:0000313" key="5">
    <source>
        <dbReference type="EMBL" id="HIX01156.1"/>
    </source>
</evidence>
<evidence type="ECO:0000259" key="4">
    <source>
        <dbReference type="SMART" id="SM00347"/>
    </source>
</evidence>
<reference evidence="5" key="2">
    <citation type="submission" date="2021-04" db="EMBL/GenBank/DDBJ databases">
        <authorList>
            <person name="Gilroy R."/>
        </authorList>
    </citation>
    <scope>NUCLEOTIDE SEQUENCE</scope>
    <source>
        <strain evidence="5">6627</strain>
    </source>
</reference>
<proteinExistence type="predicted"/>
<dbReference type="AlphaFoldDB" id="A0A9D1UVJ3"/>
<sequence length="154" mass="17751">MQIKSKIIKNVYQLQTESAVCPLELLMKYTKDEVLLTVLPNLSVLAVQVTAYIAENSACRSIDLATQFKVTRGAISKIMRKLIKYELVDQFQVECNKKEKLFSVTAKGRLLADSYHQIMEKHQQKQLAFLNQFDENQLKTIAKFLTGFEKINFE</sequence>
<dbReference type="GO" id="GO:0003677">
    <property type="term" value="F:DNA binding"/>
    <property type="evidence" value="ECO:0007669"/>
    <property type="project" value="UniProtKB-KW"/>
</dbReference>
<dbReference type="GO" id="GO:0003700">
    <property type="term" value="F:DNA-binding transcription factor activity"/>
    <property type="evidence" value="ECO:0007669"/>
    <property type="project" value="InterPro"/>
</dbReference>
<keyword evidence="3" id="KW-0804">Transcription</keyword>